<keyword evidence="4 8" id="KW-0479">Metal-binding</keyword>
<keyword evidence="6 8" id="KW-0378">Hydrolase</keyword>
<keyword evidence="8" id="KW-0698">rRNA processing</keyword>
<dbReference type="PANTHER" id="PTHR46986">
    <property type="entry name" value="ENDORIBONUCLEASE YBEY, CHLOROPLASTIC"/>
    <property type="match status" value="1"/>
</dbReference>
<dbReference type="GO" id="GO:0008270">
    <property type="term" value="F:zinc ion binding"/>
    <property type="evidence" value="ECO:0007669"/>
    <property type="project" value="UniProtKB-UniRule"/>
</dbReference>
<sequence>MTAAASELERLDLDVQYALEPCPGLPDEARFQRWVLAALDGAGHPGEAALALRLVAEEEGRALNHAWRGKDYPTNVLSFPFEQPPGLDTPLPELGDLVVCAPVVAREAREQGKAEADHWAHLVVHGVLHLLGHDHQNDAEADVMEDLERRVLADLGIADPYRDDEQ</sequence>
<keyword evidence="8" id="KW-0963">Cytoplasm</keyword>
<dbReference type="EC" id="3.1.-.-" evidence="8"/>
<keyword evidence="10" id="KW-1185">Reference proteome</keyword>
<evidence type="ECO:0000256" key="6">
    <source>
        <dbReference type="ARBA" id="ARBA00022801"/>
    </source>
</evidence>
<keyword evidence="2 8" id="KW-0690">Ribosome biogenesis</keyword>
<evidence type="ECO:0000256" key="3">
    <source>
        <dbReference type="ARBA" id="ARBA00022722"/>
    </source>
</evidence>
<feature type="binding site" evidence="8">
    <location>
        <position position="135"/>
    </location>
    <ligand>
        <name>Zn(2+)</name>
        <dbReference type="ChEBI" id="CHEBI:29105"/>
        <note>catalytic</note>
    </ligand>
</feature>
<dbReference type="Gene3D" id="3.40.390.30">
    <property type="entry name" value="Metalloproteases ('zincins'), catalytic domain"/>
    <property type="match status" value="1"/>
</dbReference>
<dbReference type="GO" id="GO:0006364">
    <property type="term" value="P:rRNA processing"/>
    <property type="evidence" value="ECO:0007669"/>
    <property type="project" value="UniProtKB-UniRule"/>
</dbReference>
<feature type="binding site" evidence="8">
    <location>
        <position position="129"/>
    </location>
    <ligand>
        <name>Zn(2+)</name>
        <dbReference type="ChEBI" id="CHEBI:29105"/>
        <note>catalytic</note>
    </ligand>
</feature>
<dbReference type="HAMAP" id="MF_00009">
    <property type="entry name" value="Endoribonucl_YbeY"/>
    <property type="match status" value="1"/>
</dbReference>
<dbReference type="InterPro" id="IPR002036">
    <property type="entry name" value="YbeY"/>
</dbReference>
<evidence type="ECO:0000256" key="8">
    <source>
        <dbReference type="HAMAP-Rule" id="MF_00009"/>
    </source>
</evidence>
<dbReference type="GO" id="GO:0004222">
    <property type="term" value="F:metalloendopeptidase activity"/>
    <property type="evidence" value="ECO:0007669"/>
    <property type="project" value="InterPro"/>
</dbReference>
<dbReference type="PROSITE" id="PS01306">
    <property type="entry name" value="UPF0054"/>
    <property type="match status" value="1"/>
</dbReference>
<organism evidence="9 10">
    <name type="scientific">Alkalispirillum mobile</name>
    <dbReference type="NCBI Taxonomy" id="85925"/>
    <lineage>
        <taxon>Bacteria</taxon>
        <taxon>Pseudomonadati</taxon>
        <taxon>Pseudomonadota</taxon>
        <taxon>Gammaproteobacteria</taxon>
        <taxon>Chromatiales</taxon>
        <taxon>Ectothiorhodospiraceae</taxon>
        <taxon>Alkalispirillum</taxon>
    </lineage>
</organism>
<dbReference type="InterPro" id="IPR020549">
    <property type="entry name" value="YbeY_CS"/>
</dbReference>
<gene>
    <name evidence="8" type="primary">ybeY</name>
    <name evidence="9" type="ORF">DFR31_1282</name>
</gene>
<comment type="cofactor">
    <cofactor evidence="8">
        <name>Zn(2+)</name>
        <dbReference type="ChEBI" id="CHEBI:29105"/>
    </cofactor>
    <text evidence="8">Binds 1 zinc ion.</text>
</comment>
<feature type="binding site" evidence="8">
    <location>
        <position position="125"/>
    </location>
    <ligand>
        <name>Zn(2+)</name>
        <dbReference type="ChEBI" id="CHEBI:29105"/>
        <note>catalytic</note>
    </ligand>
</feature>
<dbReference type="PANTHER" id="PTHR46986:SF1">
    <property type="entry name" value="ENDORIBONUCLEASE YBEY, CHLOROPLASTIC"/>
    <property type="match status" value="1"/>
</dbReference>
<dbReference type="EMBL" id="RCDA01000001">
    <property type="protein sequence ID" value="RLK51346.1"/>
    <property type="molecule type" value="Genomic_DNA"/>
</dbReference>
<evidence type="ECO:0000256" key="7">
    <source>
        <dbReference type="ARBA" id="ARBA00022833"/>
    </source>
</evidence>
<accession>A0A498CA52</accession>
<protein>
    <recommendedName>
        <fullName evidence="8">Endoribonuclease YbeY</fullName>
        <ecNumber evidence="8">3.1.-.-</ecNumber>
    </recommendedName>
</protein>
<dbReference type="Pfam" id="PF02130">
    <property type="entry name" value="YbeY"/>
    <property type="match status" value="1"/>
</dbReference>
<evidence type="ECO:0000313" key="10">
    <source>
        <dbReference type="Proteomes" id="UP000275461"/>
    </source>
</evidence>
<comment type="caution">
    <text evidence="9">The sequence shown here is derived from an EMBL/GenBank/DDBJ whole genome shotgun (WGS) entry which is preliminary data.</text>
</comment>
<evidence type="ECO:0000256" key="1">
    <source>
        <dbReference type="ARBA" id="ARBA00010875"/>
    </source>
</evidence>
<comment type="subcellular location">
    <subcellularLocation>
        <location evidence="8">Cytoplasm</location>
    </subcellularLocation>
</comment>
<dbReference type="AlphaFoldDB" id="A0A498CA52"/>
<evidence type="ECO:0000256" key="2">
    <source>
        <dbReference type="ARBA" id="ARBA00022517"/>
    </source>
</evidence>
<evidence type="ECO:0000313" key="9">
    <source>
        <dbReference type="EMBL" id="RLK51346.1"/>
    </source>
</evidence>
<keyword evidence="7 8" id="KW-0862">Zinc</keyword>
<reference evidence="9 10" key="1">
    <citation type="submission" date="2018-10" db="EMBL/GenBank/DDBJ databases">
        <title>Genomic Encyclopedia of Type Strains, Phase IV (KMG-IV): sequencing the most valuable type-strain genomes for metagenomic binning, comparative biology and taxonomic classification.</title>
        <authorList>
            <person name="Goeker M."/>
        </authorList>
    </citation>
    <scope>NUCLEOTIDE SEQUENCE [LARGE SCALE GENOMIC DNA]</scope>
    <source>
        <strain evidence="9 10">DSM 12769</strain>
    </source>
</reference>
<dbReference type="SUPFAM" id="SSF55486">
    <property type="entry name" value="Metalloproteases ('zincins'), catalytic domain"/>
    <property type="match status" value="1"/>
</dbReference>
<comment type="function">
    <text evidence="8">Single strand-specific metallo-endoribonuclease involved in late-stage 70S ribosome quality control and in maturation of the 3' terminus of the 16S rRNA.</text>
</comment>
<keyword evidence="3 8" id="KW-0540">Nuclease</keyword>
<dbReference type="RefSeq" id="WP_121441763.1">
    <property type="nucleotide sequence ID" value="NZ_RCDA01000001.1"/>
</dbReference>
<dbReference type="OrthoDB" id="9807740at2"/>
<dbReference type="NCBIfam" id="TIGR00043">
    <property type="entry name" value="rRNA maturation RNase YbeY"/>
    <property type="match status" value="1"/>
</dbReference>
<dbReference type="Proteomes" id="UP000275461">
    <property type="component" value="Unassembled WGS sequence"/>
</dbReference>
<dbReference type="GO" id="GO:0005737">
    <property type="term" value="C:cytoplasm"/>
    <property type="evidence" value="ECO:0007669"/>
    <property type="project" value="UniProtKB-SubCell"/>
</dbReference>
<evidence type="ECO:0000256" key="5">
    <source>
        <dbReference type="ARBA" id="ARBA00022759"/>
    </source>
</evidence>
<dbReference type="InterPro" id="IPR023091">
    <property type="entry name" value="MetalPrtase_cat_dom_sf_prd"/>
</dbReference>
<dbReference type="GO" id="GO:0004521">
    <property type="term" value="F:RNA endonuclease activity"/>
    <property type="evidence" value="ECO:0007669"/>
    <property type="project" value="UniProtKB-UniRule"/>
</dbReference>
<keyword evidence="5 8" id="KW-0255">Endonuclease</keyword>
<evidence type="ECO:0000256" key="4">
    <source>
        <dbReference type="ARBA" id="ARBA00022723"/>
    </source>
</evidence>
<proteinExistence type="inferred from homology"/>
<name>A0A498CA52_9GAMM</name>
<comment type="similarity">
    <text evidence="1 8">Belongs to the endoribonuclease YbeY family.</text>
</comment>